<dbReference type="KEGG" id="cheb:HH215_20005"/>
<organism evidence="1 2">
    <name type="scientific">Cohnella herbarum</name>
    <dbReference type="NCBI Taxonomy" id="2728023"/>
    <lineage>
        <taxon>Bacteria</taxon>
        <taxon>Bacillati</taxon>
        <taxon>Bacillota</taxon>
        <taxon>Bacilli</taxon>
        <taxon>Bacillales</taxon>
        <taxon>Paenibacillaceae</taxon>
        <taxon>Cohnella</taxon>
    </lineage>
</organism>
<name>A0A7Z2VLX4_9BACL</name>
<dbReference type="Proteomes" id="UP000502248">
    <property type="component" value="Chromosome"/>
</dbReference>
<proteinExistence type="predicted"/>
<protein>
    <submittedName>
        <fullName evidence="1">Uncharacterized protein</fullName>
    </submittedName>
</protein>
<dbReference type="AlphaFoldDB" id="A0A7Z2VLX4"/>
<keyword evidence="2" id="KW-1185">Reference proteome</keyword>
<dbReference type="EMBL" id="CP051680">
    <property type="protein sequence ID" value="QJD85230.1"/>
    <property type="molecule type" value="Genomic_DNA"/>
</dbReference>
<dbReference type="Pfam" id="PF20074">
    <property type="entry name" value="DUF6470"/>
    <property type="match status" value="1"/>
</dbReference>
<sequence length="142" mass="15941">MGIPKAQPVRTVTPPVEVKAGHIAAKLEIRNHQAEITTDWRQVWDELGLRRPSSFQREIEGKMAAEYAQDLAANVSQGDESGDLRRPSKPNIFGRQAYEDYMRKSRVEVAIDVAPKSPVKFDVRVHPPEIDVQTRPIAGTKT</sequence>
<gene>
    <name evidence="1" type="ORF">HH215_20005</name>
</gene>
<accession>A0A7Z2VLX4</accession>
<evidence type="ECO:0000313" key="1">
    <source>
        <dbReference type="EMBL" id="QJD85230.1"/>
    </source>
</evidence>
<reference evidence="1 2" key="1">
    <citation type="submission" date="2020-04" db="EMBL/GenBank/DDBJ databases">
        <title>Genome sequencing of novel species.</title>
        <authorList>
            <person name="Heo J."/>
            <person name="Kim S.-J."/>
            <person name="Kim J.-S."/>
            <person name="Hong S.-B."/>
            <person name="Kwon S.-W."/>
        </authorList>
    </citation>
    <scope>NUCLEOTIDE SEQUENCE [LARGE SCALE GENOMIC DNA]</scope>
    <source>
        <strain evidence="1 2">MFER-1</strain>
    </source>
</reference>
<evidence type="ECO:0000313" key="2">
    <source>
        <dbReference type="Proteomes" id="UP000502248"/>
    </source>
</evidence>
<dbReference type="InterPro" id="IPR045527">
    <property type="entry name" value="DUF6470"/>
</dbReference>
<dbReference type="RefSeq" id="WP_169281495.1">
    <property type="nucleotide sequence ID" value="NZ_CP051680.1"/>
</dbReference>